<evidence type="ECO:0000313" key="6">
    <source>
        <dbReference type="Proteomes" id="UP000235122"/>
    </source>
</evidence>
<evidence type="ECO:0000256" key="3">
    <source>
        <dbReference type="ARBA" id="ARBA00022989"/>
    </source>
</evidence>
<keyword evidence="6" id="KW-1185">Reference proteome</keyword>
<sequence>MSILRTFARSLISTVFVTDGVDALVHTDEHVNRFRALAPKLEKWGVPPVLDSDARMATRVAGAVTTAAGLGLVFGIKPRTCALVLALANLPITAVNYPVLLAPSAKRKHNLSMAVTRLGLTGGLILAAYDREGAPSLGWRYQNYKALREAEANAAAQQIAQIGD</sequence>
<dbReference type="Pfam" id="PF07681">
    <property type="entry name" value="DoxX"/>
    <property type="match status" value="1"/>
</dbReference>
<comment type="caution">
    <text evidence="5">The sequence shown here is derived from an EMBL/GenBank/DDBJ whole genome shotgun (WGS) entry which is preliminary data.</text>
</comment>
<dbReference type="InterPro" id="IPR032808">
    <property type="entry name" value="DoxX"/>
</dbReference>
<evidence type="ECO:0000313" key="5">
    <source>
        <dbReference type="EMBL" id="PKY72849.1"/>
    </source>
</evidence>
<evidence type="ECO:0000256" key="2">
    <source>
        <dbReference type="ARBA" id="ARBA00022692"/>
    </source>
</evidence>
<dbReference type="EMBL" id="PKKO01000002">
    <property type="protein sequence ID" value="PKY72849.1"/>
    <property type="molecule type" value="Genomic_DNA"/>
</dbReference>
<dbReference type="Proteomes" id="UP000235122">
    <property type="component" value="Unassembled WGS sequence"/>
</dbReference>
<protein>
    <submittedName>
        <fullName evidence="5">DoxX family protein</fullName>
    </submittedName>
</protein>
<keyword evidence="3" id="KW-1133">Transmembrane helix</keyword>
<evidence type="ECO:0000256" key="1">
    <source>
        <dbReference type="ARBA" id="ARBA00004141"/>
    </source>
</evidence>
<proteinExistence type="predicted"/>
<gene>
    <name evidence="5" type="ORF">CYJ19_04210</name>
</gene>
<dbReference type="AlphaFoldDB" id="A0A2I1IP07"/>
<dbReference type="STRING" id="33007.HMPREF3198_01381"/>
<dbReference type="RefSeq" id="WP_024330928.1">
    <property type="nucleotide sequence ID" value="NZ_JASOXK010000002.1"/>
</dbReference>
<evidence type="ECO:0000256" key="4">
    <source>
        <dbReference type="ARBA" id="ARBA00023136"/>
    </source>
</evidence>
<organism evidence="5 6">
    <name type="scientific">Winkia neuii</name>
    <dbReference type="NCBI Taxonomy" id="33007"/>
    <lineage>
        <taxon>Bacteria</taxon>
        <taxon>Bacillati</taxon>
        <taxon>Actinomycetota</taxon>
        <taxon>Actinomycetes</taxon>
        <taxon>Actinomycetales</taxon>
        <taxon>Actinomycetaceae</taxon>
        <taxon>Winkia</taxon>
    </lineage>
</organism>
<dbReference type="GeneID" id="35867766"/>
<comment type="subcellular location">
    <subcellularLocation>
        <location evidence="1">Membrane</location>
        <topology evidence="1">Multi-pass membrane protein</topology>
    </subcellularLocation>
</comment>
<dbReference type="GO" id="GO:0016020">
    <property type="term" value="C:membrane"/>
    <property type="evidence" value="ECO:0007669"/>
    <property type="project" value="UniProtKB-SubCell"/>
</dbReference>
<keyword evidence="4" id="KW-0472">Membrane</keyword>
<reference evidence="5 6" key="1">
    <citation type="submission" date="2017-12" db="EMBL/GenBank/DDBJ databases">
        <title>Phylogenetic diversity of female urinary microbiome.</title>
        <authorList>
            <person name="Thomas-White K."/>
            <person name="Wolfe A.J."/>
        </authorList>
    </citation>
    <scope>NUCLEOTIDE SEQUENCE [LARGE SCALE GENOMIC DNA]</scope>
    <source>
        <strain evidence="5 6">UMB0402</strain>
    </source>
</reference>
<accession>A0A2I1IP07</accession>
<keyword evidence="2" id="KW-0812">Transmembrane</keyword>
<name>A0A2I1IP07_9ACTO</name>